<gene>
    <name evidence="2" type="ORF">K227x_37390</name>
</gene>
<sequence length="133" mass="14791">MITTIGPPRDEWVAAIGCDVDLRPSHPNQNAILERPRSTTDDRTADDRTADVAKRNDPQNVCSPIWTLQHSATDRRHRAAIHGMEDRVDRLSACQIHDRFSSLSANRIVVLIQTGSPPSDGRGTFRLGRCRPG</sequence>
<accession>A0A517NDY4</accession>
<evidence type="ECO:0000256" key="1">
    <source>
        <dbReference type="SAM" id="MobiDB-lite"/>
    </source>
</evidence>
<keyword evidence="3" id="KW-1185">Reference proteome</keyword>
<reference evidence="2 3" key="1">
    <citation type="submission" date="2019-02" db="EMBL/GenBank/DDBJ databases">
        <title>Deep-cultivation of Planctomycetes and their phenomic and genomic characterization uncovers novel biology.</title>
        <authorList>
            <person name="Wiegand S."/>
            <person name="Jogler M."/>
            <person name="Boedeker C."/>
            <person name="Pinto D."/>
            <person name="Vollmers J."/>
            <person name="Rivas-Marin E."/>
            <person name="Kohn T."/>
            <person name="Peeters S.H."/>
            <person name="Heuer A."/>
            <person name="Rast P."/>
            <person name="Oberbeckmann S."/>
            <person name="Bunk B."/>
            <person name="Jeske O."/>
            <person name="Meyerdierks A."/>
            <person name="Storesund J.E."/>
            <person name="Kallscheuer N."/>
            <person name="Luecker S."/>
            <person name="Lage O.M."/>
            <person name="Pohl T."/>
            <person name="Merkel B.J."/>
            <person name="Hornburger P."/>
            <person name="Mueller R.-W."/>
            <person name="Bruemmer F."/>
            <person name="Labrenz M."/>
            <person name="Spormann A.M."/>
            <person name="Op den Camp H."/>
            <person name="Overmann J."/>
            <person name="Amann R."/>
            <person name="Jetten M.S.M."/>
            <person name="Mascher T."/>
            <person name="Medema M.H."/>
            <person name="Devos D.P."/>
            <person name="Kaster A.-K."/>
            <person name="Ovreas L."/>
            <person name="Rohde M."/>
            <person name="Galperin M.Y."/>
            <person name="Jogler C."/>
        </authorList>
    </citation>
    <scope>NUCLEOTIDE SEQUENCE [LARGE SCALE GENOMIC DNA]</scope>
    <source>
        <strain evidence="2 3">K22_7</strain>
    </source>
</reference>
<protein>
    <submittedName>
        <fullName evidence="2">Uncharacterized protein</fullName>
    </submittedName>
</protein>
<dbReference type="KEGG" id="rlc:K227x_37390"/>
<dbReference type="AlphaFoldDB" id="A0A517NDY4"/>
<name>A0A517NDY4_9BACT</name>
<evidence type="ECO:0000313" key="2">
    <source>
        <dbReference type="EMBL" id="QDT05339.1"/>
    </source>
</evidence>
<feature type="region of interest" description="Disordered" evidence="1">
    <location>
        <begin position="24"/>
        <end position="59"/>
    </location>
</feature>
<proteinExistence type="predicted"/>
<evidence type="ECO:0000313" key="3">
    <source>
        <dbReference type="Proteomes" id="UP000318538"/>
    </source>
</evidence>
<dbReference type="Proteomes" id="UP000318538">
    <property type="component" value="Chromosome"/>
</dbReference>
<dbReference type="EMBL" id="CP036525">
    <property type="protein sequence ID" value="QDT05339.1"/>
    <property type="molecule type" value="Genomic_DNA"/>
</dbReference>
<feature type="compositionally biased region" description="Basic and acidic residues" evidence="1">
    <location>
        <begin position="34"/>
        <end position="57"/>
    </location>
</feature>
<organism evidence="2 3">
    <name type="scientific">Rubripirellula lacrimiformis</name>
    <dbReference type="NCBI Taxonomy" id="1930273"/>
    <lineage>
        <taxon>Bacteria</taxon>
        <taxon>Pseudomonadati</taxon>
        <taxon>Planctomycetota</taxon>
        <taxon>Planctomycetia</taxon>
        <taxon>Pirellulales</taxon>
        <taxon>Pirellulaceae</taxon>
        <taxon>Rubripirellula</taxon>
    </lineage>
</organism>